<evidence type="ECO:0000313" key="3">
    <source>
        <dbReference type="Proteomes" id="UP000035740"/>
    </source>
</evidence>
<name>A0A0J8BDY4_BETVV</name>
<keyword evidence="3" id="KW-1185">Reference proteome</keyword>
<protein>
    <submittedName>
        <fullName evidence="2">Uncharacterized protein</fullName>
    </submittedName>
</protein>
<feature type="signal peptide" evidence="1">
    <location>
        <begin position="1"/>
        <end position="32"/>
    </location>
</feature>
<dbReference type="Proteomes" id="UP000035740">
    <property type="component" value="Unassembled WGS sequence"/>
</dbReference>
<dbReference type="AlphaFoldDB" id="A0A0J8BDY4"/>
<gene>
    <name evidence="2" type="ORF">BVRB_2g047930</name>
</gene>
<reference evidence="2 3" key="1">
    <citation type="journal article" date="2014" name="Nature">
        <title>The genome of the recently domesticated crop plant sugar beet (Beta vulgaris).</title>
        <authorList>
            <person name="Dohm J.C."/>
            <person name="Minoche A.E."/>
            <person name="Holtgrawe D."/>
            <person name="Capella-Gutierrez S."/>
            <person name="Zakrzewski F."/>
            <person name="Tafer H."/>
            <person name="Rupp O."/>
            <person name="Sorensen T.R."/>
            <person name="Stracke R."/>
            <person name="Reinhardt R."/>
            <person name="Goesmann A."/>
            <person name="Kraft T."/>
            <person name="Schulz B."/>
            <person name="Stadler P.F."/>
            <person name="Schmidt T."/>
            <person name="Gabaldon T."/>
            <person name="Lehrach H."/>
            <person name="Weisshaar B."/>
            <person name="Himmelbauer H."/>
        </authorList>
    </citation>
    <scope>NUCLEOTIDE SEQUENCE [LARGE SCALE GENOMIC DNA]</scope>
    <source>
        <tissue evidence="2">Taproot</tissue>
    </source>
</reference>
<feature type="chain" id="PRO_5005294347" evidence="1">
    <location>
        <begin position="33"/>
        <end position="110"/>
    </location>
</feature>
<sequence>MKCFSTKNNNFQMMMSCFLILSLVMMSGIVDAAGGGAFGKILQGARNYFQNPKNNPNFMKQLKKAKELSDPRSLKDYCPLFKQVLKRYQSKANSPGYKKFKNFTENLCKE</sequence>
<accession>A0A0J8BDY4</accession>
<proteinExistence type="predicted"/>
<evidence type="ECO:0000256" key="1">
    <source>
        <dbReference type="SAM" id="SignalP"/>
    </source>
</evidence>
<organism evidence="2 3">
    <name type="scientific">Beta vulgaris subsp. vulgaris</name>
    <name type="common">Beet</name>
    <dbReference type="NCBI Taxonomy" id="3555"/>
    <lineage>
        <taxon>Eukaryota</taxon>
        <taxon>Viridiplantae</taxon>
        <taxon>Streptophyta</taxon>
        <taxon>Embryophyta</taxon>
        <taxon>Tracheophyta</taxon>
        <taxon>Spermatophyta</taxon>
        <taxon>Magnoliopsida</taxon>
        <taxon>eudicotyledons</taxon>
        <taxon>Gunneridae</taxon>
        <taxon>Pentapetalae</taxon>
        <taxon>Caryophyllales</taxon>
        <taxon>Chenopodiaceae</taxon>
        <taxon>Betoideae</taxon>
        <taxon>Beta</taxon>
    </lineage>
</organism>
<dbReference type="EMBL" id="KQ090237">
    <property type="protein sequence ID" value="KMS99111.1"/>
    <property type="molecule type" value="Genomic_DNA"/>
</dbReference>
<keyword evidence="1" id="KW-0732">Signal</keyword>
<evidence type="ECO:0000313" key="2">
    <source>
        <dbReference type="EMBL" id="KMS99111.1"/>
    </source>
</evidence>
<dbReference type="Gramene" id="KMS99111">
    <property type="protein sequence ID" value="KMS99111"/>
    <property type="gene ID" value="BVRB_2g047930"/>
</dbReference>